<dbReference type="PANTHER" id="PTHR30349">
    <property type="entry name" value="PHAGE INTEGRASE-RELATED"/>
    <property type="match status" value="1"/>
</dbReference>
<dbReference type="GO" id="GO:0003677">
    <property type="term" value="F:DNA binding"/>
    <property type="evidence" value="ECO:0007669"/>
    <property type="project" value="UniProtKB-UniRule"/>
</dbReference>
<organism evidence="9 10">
    <name type="scientific">Anaerotignum neopropionicum</name>
    <dbReference type="NCBI Taxonomy" id="36847"/>
    <lineage>
        <taxon>Bacteria</taxon>
        <taxon>Bacillati</taxon>
        <taxon>Bacillota</taxon>
        <taxon>Clostridia</taxon>
        <taxon>Lachnospirales</taxon>
        <taxon>Anaerotignaceae</taxon>
        <taxon>Anaerotignum</taxon>
    </lineage>
</organism>
<keyword evidence="5" id="KW-0233">DNA recombination</keyword>
<evidence type="ECO:0000256" key="5">
    <source>
        <dbReference type="ARBA" id="ARBA00023172"/>
    </source>
</evidence>
<name>A0A136WFW8_9FIRM</name>
<keyword evidence="4 6" id="KW-0238">DNA-binding</keyword>
<feature type="domain" description="Core-binding (CB)" evidence="8">
    <location>
        <begin position="1"/>
        <end position="87"/>
    </location>
</feature>
<dbReference type="InterPro" id="IPR011010">
    <property type="entry name" value="DNA_brk_join_enz"/>
</dbReference>
<dbReference type="InterPro" id="IPR010998">
    <property type="entry name" value="Integrase_recombinase_N"/>
</dbReference>
<evidence type="ECO:0000259" key="8">
    <source>
        <dbReference type="PROSITE" id="PS51900"/>
    </source>
</evidence>
<evidence type="ECO:0000256" key="6">
    <source>
        <dbReference type="PROSITE-ProRule" id="PRU01248"/>
    </source>
</evidence>
<feature type="domain" description="Tyr recombinase" evidence="7">
    <location>
        <begin position="108"/>
        <end position="293"/>
    </location>
</feature>
<dbReference type="PROSITE" id="PS51900">
    <property type="entry name" value="CB"/>
    <property type="match status" value="1"/>
</dbReference>
<dbReference type="GO" id="GO:0006310">
    <property type="term" value="P:DNA recombination"/>
    <property type="evidence" value="ECO:0007669"/>
    <property type="project" value="UniProtKB-KW"/>
</dbReference>
<proteinExistence type="inferred from homology"/>
<dbReference type="SUPFAM" id="SSF56349">
    <property type="entry name" value="DNA breaking-rejoining enzymes"/>
    <property type="match status" value="1"/>
</dbReference>
<evidence type="ECO:0000256" key="3">
    <source>
        <dbReference type="ARBA" id="ARBA00022908"/>
    </source>
</evidence>
<keyword evidence="3" id="KW-0229">DNA integration</keyword>
<dbReference type="Gene3D" id="1.10.150.130">
    <property type="match status" value="1"/>
</dbReference>
<dbReference type="InterPro" id="IPR002104">
    <property type="entry name" value="Integrase_catalytic"/>
</dbReference>
<dbReference type="PROSITE" id="PS51898">
    <property type="entry name" value="TYR_RECOMBINASE"/>
    <property type="match status" value="1"/>
</dbReference>
<evidence type="ECO:0000256" key="4">
    <source>
        <dbReference type="ARBA" id="ARBA00023125"/>
    </source>
</evidence>
<keyword evidence="10" id="KW-1185">Reference proteome</keyword>
<dbReference type="InterPro" id="IPR050090">
    <property type="entry name" value="Tyrosine_recombinase_XerCD"/>
</dbReference>
<dbReference type="EMBL" id="LRVM01000003">
    <property type="protein sequence ID" value="KXL53404.1"/>
    <property type="molecule type" value="Genomic_DNA"/>
</dbReference>
<protein>
    <submittedName>
        <fullName evidence="9">Tyrosine recombinase XerC</fullName>
    </submittedName>
</protein>
<evidence type="ECO:0000313" key="9">
    <source>
        <dbReference type="EMBL" id="KXL53404.1"/>
    </source>
</evidence>
<reference evidence="9 10" key="1">
    <citation type="submission" date="2016-01" db="EMBL/GenBank/DDBJ databases">
        <title>Genome sequence of Clostridium neopropionicum X4, DSM-3847.</title>
        <authorList>
            <person name="Poehlein A."/>
            <person name="Beck M.H."/>
            <person name="Bengelsdorf F.R."/>
            <person name="Daniel R."/>
            <person name="Duerre P."/>
        </authorList>
    </citation>
    <scope>NUCLEOTIDE SEQUENCE [LARGE SCALE GENOMIC DNA]</scope>
    <source>
        <strain evidence="9 10">DSM-3847</strain>
    </source>
</reference>
<dbReference type="STRING" id="36847.CLNEO_13750"/>
<accession>A0A136WFW8</accession>
<evidence type="ECO:0000256" key="1">
    <source>
        <dbReference type="ARBA" id="ARBA00003283"/>
    </source>
</evidence>
<comment type="function">
    <text evidence="1">Site-specific tyrosine recombinase, which acts by catalyzing the cutting and rejoining of the recombining DNA molecules.</text>
</comment>
<dbReference type="Pfam" id="PF13495">
    <property type="entry name" value="Phage_int_SAM_4"/>
    <property type="match status" value="1"/>
</dbReference>
<dbReference type="Proteomes" id="UP000070539">
    <property type="component" value="Unassembled WGS sequence"/>
</dbReference>
<dbReference type="InterPro" id="IPR013762">
    <property type="entry name" value="Integrase-like_cat_sf"/>
</dbReference>
<evidence type="ECO:0000313" key="10">
    <source>
        <dbReference type="Proteomes" id="UP000070539"/>
    </source>
</evidence>
<evidence type="ECO:0000259" key="7">
    <source>
        <dbReference type="PROSITE" id="PS51898"/>
    </source>
</evidence>
<sequence length="300" mass="35157">MQLIHLLDEFLLELKISNKSERTIKTVRNNCTLFIKYVGKEFNVDSVEQLNRNHVKAYVTYKQSLGLKATYINNIIKNLRMLFNYLHQEEYISTNLMKQIKFQKESKVIIQSFTDVEVSRMIKVYSNENFLNSRNKCIMVMLFDTGIRNSELCDITMKDIMENAILIHGKGDKQRIVPISPYLQKIMLKHEQKRALYIKERYEQEYYFLSQKGKRLTPEAIERVVKVCGEQANVRSDIRCSPHTCRHTYAQMQLKNGLDVYSLSRILGHENITITKRYLQSLTDADILALAVKTSPLMNL</sequence>
<dbReference type="InterPro" id="IPR004107">
    <property type="entry name" value="Integrase_SAM-like_N"/>
</dbReference>
<dbReference type="PANTHER" id="PTHR30349:SF41">
    <property type="entry name" value="INTEGRASE_RECOMBINASE PROTEIN MJ0367-RELATED"/>
    <property type="match status" value="1"/>
</dbReference>
<comment type="caution">
    <text evidence="9">The sequence shown here is derived from an EMBL/GenBank/DDBJ whole genome shotgun (WGS) entry which is preliminary data.</text>
</comment>
<gene>
    <name evidence="9" type="primary">xerC</name>
    <name evidence="9" type="ORF">CLNEO_13750</name>
</gene>
<dbReference type="Gene3D" id="1.10.443.10">
    <property type="entry name" value="Intergrase catalytic core"/>
    <property type="match status" value="1"/>
</dbReference>
<evidence type="ECO:0000256" key="2">
    <source>
        <dbReference type="ARBA" id="ARBA00008857"/>
    </source>
</evidence>
<dbReference type="Pfam" id="PF00589">
    <property type="entry name" value="Phage_integrase"/>
    <property type="match status" value="1"/>
</dbReference>
<dbReference type="OrthoDB" id="9801717at2"/>
<dbReference type="InterPro" id="IPR044068">
    <property type="entry name" value="CB"/>
</dbReference>
<comment type="similarity">
    <text evidence="2">Belongs to the 'phage' integrase family.</text>
</comment>
<dbReference type="GO" id="GO:0015074">
    <property type="term" value="P:DNA integration"/>
    <property type="evidence" value="ECO:0007669"/>
    <property type="project" value="UniProtKB-KW"/>
</dbReference>
<dbReference type="AlphaFoldDB" id="A0A136WFW8"/>
<dbReference type="RefSeq" id="WP_066086429.1">
    <property type="nucleotide sequence ID" value="NZ_LRVM01000003.1"/>
</dbReference>